<dbReference type="PANTHER" id="PTHR11749">
    <property type="entry name" value="RIBULOSE-5-PHOSPHATE-3-EPIMERASE"/>
    <property type="match status" value="1"/>
</dbReference>
<keyword evidence="2 3" id="KW-0413">Isomerase</keyword>
<keyword evidence="4" id="KW-1185">Reference proteome</keyword>
<organism evidence="3 4">
    <name type="scientific">Breznakia pachnodae</name>
    <dbReference type="NCBI Taxonomy" id="265178"/>
    <lineage>
        <taxon>Bacteria</taxon>
        <taxon>Bacillati</taxon>
        <taxon>Bacillota</taxon>
        <taxon>Erysipelotrichia</taxon>
        <taxon>Erysipelotrichales</taxon>
        <taxon>Erysipelotrichaceae</taxon>
        <taxon>Breznakia</taxon>
    </lineage>
</organism>
<evidence type="ECO:0000256" key="1">
    <source>
        <dbReference type="ARBA" id="ARBA00022723"/>
    </source>
</evidence>
<dbReference type="InterPro" id="IPR011060">
    <property type="entry name" value="RibuloseP-bd_barrel"/>
</dbReference>
<reference evidence="3 4" key="1">
    <citation type="submission" date="2023-07" db="EMBL/GenBank/DDBJ databases">
        <title>Genomic Encyclopedia of Type Strains, Phase IV (KMG-IV): sequencing the most valuable type-strain genomes for metagenomic binning, comparative biology and taxonomic classification.</title>
        <authorList>
            <person name="Goeker M."/>
        </authorList>
    </citation>
    <scope>NUCLEOTIDE SEQUENCE [LARGE SCALE GENOMIC DNA]</scope>
    <source>
        <strain evidence="3 4">DSM 16784</strain>
    </source>
</reference>
<dbReference type="InterPro" id="IPR000056">
    <property type="entry name" value="Ribul_P_3_epim-like"/>
</dbReference>
<protein>
    <submittedName>
        <fullName evidence="3">Ribulose-phosphate 3-epimerase</fullName>
        <ecNumber evidence="3">5.1.3.1</ecNumber>
    </submittedName>
</protein>
<comment type="caution">
    <text evidence="3">The sequence shown here is derived from an EMBL/GenBank/DDBJ whole genome shotgun (WGS) entry which is preliminary data.</text>
</comment>
<proteinExistence type="predicted"/>
<gene>
    <name evidence="3" type="ORF">J2S15_003205</name>
</gene>
<dbReference type="GO" id="GO:0004750">
    <property type="term" value="F:D-ribulose-phosphate 3-epimerase activity"/>
    <property type="evidence" value="ECO:0007669"/>
    <property type="project" value="UniProtKB-EC"/>
</dbReference>
<dbReference type="CDD" id="cd00429">
    <property type="entry name" value="RPE"/>
    <property type="match status" value="1"/>
</dbReference>
<dbReference type="EC" id="5.1.3.1" evidence="3"/>
<dbReference type="Gene3D" id="3.20.20.70">
    <property type="entry name" value="Aldolase class I"/>
    <property type="match status" value="1"/>
</dbReference>
<dbReference type="RefSeq" id="WP_307410074.1">
    <property type="nucleotide sequence ID" value="NZ_JAUSUR010000006.1"/>
</dbReference>
<dbReference type="Proteomes" id="UP001230220">
    <property type="component" value="Unassembled WGS sequence"/>
</dbReference>
<sequence>MAEILPSIFGADLGNLNDELEFLKNEKTTILHVDMMDGNFVPNIAFGDIQINDLKKRTNMIFDVHMMVDHPFDHIDSVLDAGVEMICVHYEATPHIHRLIKKIKGSGRKAGVAITPSTRPEELEYLLDDLDYILVMTINPGHKGEKFIEQSLEKIRHTKQLIGDRPIQIEVDGGVNDAIAKQCKDAGAELIVVGGFLFSNDPSVQYQKLREAIS</sequence>
<dbReference type="EMBL" id="JAUSUR010000006">
    <property type="protein sequence ID" value="MDQ0362451.1"/>
    <property type="molecule type" value="Genomic_DNA"/>
</dbReference>
<dbReference type="InterPro" id="IPR013785">
    <property type="entry name" value="Aldolase_TIM"/>
</dbReference>
<keyword evidence="1" id="KW-0479">Metal-binding</keyword>
<dbReference type="Pfam" id="PF00834">
    <property type="entry name" value="Ribul_P_3_epim"/>
    <property type="match status" value="1"/>
</dbReference>
<accession>A0ABU0E6V6</accession>
<dbReference type="NCBIfam" id="NF004076">
    <property type="entry name" value="PRK05581.1-4"/>
    <property type="match status" value="1"/>
</dbReference>
<evidence type="ECO:0000313" key="3">
    <source>
        <dbReference type="EMBL" id="MDQ0362451.1"/>
    </source>
</evidence>
<evidence type="ECO:0000256" key="2">
    <source>
        <dbReference type="ARBA" id="ARBA00023235"/>
    </source>
</evidence>
<dbReference type="PROSITE" id="PS01085">
    <property type="entry name" value="RIBUL_P_3_EPIMER_1"/>
    <property type="match status" value="1"/>
</dbReference>
<evidence type="ECO:0000313" key="4">
    <source>
        <dbReference type="Proteomes" id="UP001230220"/>
    </source>
</evidence>
<dbReference type="SUPFAM" id="SSF51366">
    <property type="entry name" value="Ribulose-phoshate binding barrel"/>
    <property type="match status" value="1"/>
</dbReference>
<name>A0ABU0E6V6_9FIRM</name>